<feature type="chain" id="PRO_5003224889" evidence="1">
    <location>
        <begin position="20"/>
        <end position="117"/>
    </location>
</feature>
<dbReference type="EMBL" id="AEVT01000083">
    <property type="protein sequence ID" value="EGA69458.1"/>
    <property type="molecule type" value="Genomic_DNA"/>
</dbReference>
<dbReference type="Proteomes" id="UP000006228">
    <property type="component" value="Unassembled WGS sequence"/>
</dbReference>
<organism evidence="2 3">
    <name type="scientific">Vibrio sinaloensis DSM 21326</name>
    <dbReference type="NCBI Taxonomy" id="945550"/>
    <lineage>
        <taxon>Bacteria</taxon>
        <taxon>Pseudomonadati</taxon>
        <taxon>Pseudomonadota</taxon>
        <taxon>Gammaproteobacteria</taxon>
        <taxon>Vibrionales</taxon>
        <taxon>Vibrionaceae</taxon>
        <taxon>Vibrio</taxon>
        <taxon>Vibrio oreintalis group</taxon>
    </lineage>
</organism>
<accession>E8M9A2</accession>
<dbReference type="RefSeq" id="WP_008078481.1">
    <property type="nucleotide sequence ID" value="NZ_AEVT01000083.1"/>
</dbReference>
<dbReference type="AlphaFoldDB" id="E8M9A2"/>
<evidence type="ECO:0000313" key="3">
    <source>
        <dbReference type="Proteomes" id="UP000006228"/>
    </source>
</evidence>
<name>E8M9A2_PHOS4</name>
<feature type="signal peptide" evidence="1">
    <location>
        <begin position="1"/>
        <end position="19"/>
    </location>
</feature>
<comment type="caution">
    <text evidence="2">The sequence shown here is derived from an EMBL/GenBank/DDBJ whole genome shotgun (WGS) entry which is preliminary data.</text>
</comment>
<protein>
    <submittedName>
        <fullName evidence="2">Acyl-CoA synthetase</fullName>
    </submittedName>
</protein>
<proteinExistence type="predicted"/>
<sequence length="117" mass="12874">MIKLVSLASIALFSSVALAGSGAYNTVVNSETMNGNPQMSRDAALAQGKQMIMEINNKSPFELSRSVNYSSNELVDVNSFELRNSQVTVNEIVTSDGDIAYQPVINMSYEYRARERN</sequence>
<dbReference type="eggNOG" id="ENOG5031N76">
    <property type="taxonomic scope" value="Bacteria"/>
</dbReference>
<dbReference type="OrthoDB" id="5824336at2"/>
<dbReference type="Pfam" id="PF11777">
    <property type="entry name" value="DUF3316"/>
    <property type="match status" value="1"/>
</dbReference>
<evidence type="ECO:0000313" key="2">
    <source>
        <dbReference type="EMBL" id="EGA69458.1"/>
    </source>
</evidence>
<reference evidence="2 3" key="1">
    <citation type="journal article" date="2012" name="Int. J. Syst. Evol. Microbiol.">
        <title>Vibrio caribbeanicus sp. nov., isolated from the marine sponge Scleritoderma cyanea.</title>
        <authorList>
            <person name="Hoffmann M."/>
            <person name="Monday S.R."/>
            <person name="Allard M.W."/>
            <person name="Strain E.A."/>
            <person name="Whittaker P."/>
            <person name="Naum M."/>
            <person name="McCarthy P.J."/>
            <person name="Lopez J.V."/>
            <person name="Fischer M."/>
            <person name="Brown E.W."/>
        </authorList>
    </citation>
    <scope>NUCLEOTIDE SEQUENCE [LARGE SCALE GENOMIC DNA]</scope>
    <source>
        <strain evidence="3">DSMZ 21326</strain>
    </source>
</reference>
<evidence type="ECO:0000256" key="1">
    <source>
        <dbReference type="SAM" id="SignalP"/>
    </source>
</evidence>
<dbReference type="InterPro" id="IPR016879">
    <property type="entry name" value="UCP028299"/>
</dbReference>
<keyword evidence="1" id="KW-0732">Signal</keyword>
<dbReference type="GeneID" id="95570152"/>
<dbReference type="PIRSF" id="PIRSF028299">
    <property type="entry name" value="UCP028299"/>
    <property type="match status" value="1"/>
</dbReference>
<gene>
    <name evidence="2" type="ORF">VISI1226_09769</name>
</gene>